<dbReference type="InterPro" id="IPR011333">
    <property type="entry name" value="SKP1/BTB/POZ_sf"/>
</dbReference>
<name>A0AAW1LRQ5_POPJA</name>
<gene>
    <name evidence="10" type="ORF">QE152_g11113</name>
</gene>
<dbReference type="PANTHER" id="PTHR23110:SF111">
    <property type="entry name" value="LONGITUDINALS LACKING PROTEIN, ISOFORMS F_I_K_T"/>
    <property type="match status" value="1"/>
</dbReference>
<sequence>MNLKKEIETSKTRYCVQYDDHSRMMCSVLCSLMEHQSLVDLAIRCGNSTIHAHKCVLAANSPYFREQLEKNPTIEQIVINGLDFTVVKSIVEFMYCGETNVIEENFKYMVAASKLFQIRGIQALAADDHYDADENIQIPAPLFLSKKPKYSSTYFPVNHLNISAQPNTEKVNIPADPGFHRRLKRKYMRSEAEKACAKEAAASRLALEALQKELATTDQMSSFVIEESCTETTVENFIPHGEEPFMDNLNQLESVPLQVLESVPLQVVNYADLNQTVLNNAGQLINVGKPILANTILHYDNLNNPQKAPESAAEKLKQILGGDIPSNVEIMFKTSDGNFVSLTDEVLQNITRESLQYQVIDEHGRAGEVQQLTINIKDPVVQNNAFNSA</sequence>
<dbReference type="Pfam" id="PF00651">
    <property type="entry name" value="BTB"/>
    <property type="match status" value="1"/>
</dbReference>
<comment type="subcellular location">
    <subcellularLocation>
        <location evidence="1">Nucleus</location>
    </subcellularLocation>
</comment>
<evidence type="ECO:0000256" key="3">
    <source>
        <dbReference type="ARBA" id="ARBA00022782"/>
    </source>
</evidence>
<feature type="domain" description="BTB" evidence="9">
    <location>
        <begin position="39"/>
        <end position="103"/>
    </location>
</feature>
<dbReference type="GO" id="GO:0035167">
    <property type="term" value="P:larval lymph gland hemopoiesis"/>
    <property type="evidence" value="ECO:0007669"/>
    <property type="project" value="UniProtKB-ARBA"/>
</dbReference>
<dbReference type="SUPFAM" id="SSF54695">
    <property type="entry name" value="POZ domain"/>
    <property type="match status" value="1"/>
</dbReference>
<keyword evidence="5" id="KW-0805">Transcription regulation</keyword>
<dbReference type="GO" id="GO:0016199">
    <property type="term" value="P:axon midline choice point recognition"/>
    <property type="evidence" value="ECO:0007669"/>
    <property type="project" value="UniProtKB-ARBA"/>
</dbReference>
<dbReference type="GO" id="GO:0008406">
    <property type="term" value="P:gonad development"/>
    <property type="evidence" value="ECO:0007669"/>
    <property type="project" value="UniProtKB-ARBA"/>
</dbReference>
<dbReference type="Gene3D" id="3.30.710.10">
    <property type="entry name" value="Potassium Channel Kv1.1, Chain A"/>
    <property type="match status" value="1"/>
</dbReference>
<evidence type="ECO:0000313" key="10">
    <source>
        <dbReference type="EMBL" id="KAK9737012.1"/>
    </source>
</evidence>
<dbReference type="GO" id="GO:0048813">
    <property type="term" value="P:dendrite morphogenesis"/>
    <property type="evidence" value="ECO:0007669"/>
    <property type="project" value="UniProtKB-ARBA"/>
</dbReference>
<keyword evidence="4" id="KW-0524">Neurogenesis</keyword>
<comment type="caution">
    <text evidence="10">The sequence shown here is derived from an EMBL/GenBank/DDBJ whole genome shotgun (WGS) entry which is preliminary data.</text>
</comment>
<organism evidence="10 11">
    <name type="scientific">Popillia japonica</name>
    <name type="common">Japanese beetle</name>
    <dbReference type="NCBI Taxonomy" id="7064"/>
    <lineage>
        <taxon>Eukaryota</taxon>
        <taxon>Metazoa</taxon>
        <taxon>Ecdysozoa</taxon>
        <taxon>Arthropoda</taxon>
        <taxon>Hexapoda</taxon>
        <taxon>Insecta</taxon>
        <taxon>Pterygota</taxon>
        <taxon>Neoptera</taxon>
        <taxon>Endopterygota</taxon>
        <taxon>Coleoptera</taxon>
        <taxon>Polyphaga</taxon>
        <taxon>Scarabaeiformia</taxon>
        <taxon>Scarabaeidae</taxon>
        <taxon>Rutelinae</taxon>
        <taxon>Popillia</taxon>
    </lineage>
</organism>
<dbReference type="PROSITE" id="PS50097">
    <property type="entry name" value="BTB"/>
    <property type="match status" value="1"/>
</dbReference>
<keyword evidence="11" id="KW-1185">Reference proteome</keyword>
<dbReference type="GO" id="GO:0007526">
    <property type="term" value="P:larval somatic muscle development"/>
    <property type="evidence" value="ECO:0007669"/>
    <property type="project" value="UniProtKB-ARBA"/>
</dbReference>
<comment type="function">
    <text evidence="8">Putative transcription factor required for axon growth and guidance in the central and peripheral nervous systems. Repels CNS axons away from the midline by promoting the expression of the midline repellent sli and its receptor robo.</text>
</comment>
<dbReference type="GO" id="GO:0045476">
    <property type="term" value="P:nurse cell apoptotic process"/>
    <property type="evidence" value="ECO:0007669"/>
    <property type="project" value="UniProtKB-ARBA"/>
</dbReference>
<evidence type="ECO:0000259" key="9">
    <source>
        <dbReference type="PROSITE" id="PS50097"/>
    </source>
</evidence>
<evidence type="ECO:0000256" key="2">
    <source>
        <dbReference type="ARBA" id="ARBA00022473"/>
    </source>
</evidence>
<keyword evidence="2" id="KW-0217">Developmental protein</keyword>
<evidence type="ECO:0000256" key="6">
    <source>
        <dbReference type="ARBA" id="ARBA00023163"/>
    </source>
</evidence>
<dbReference type="PANTHER" id="PTHR23110">
    <property type="entry name" value="BTB DOMAIN TRANSCRIPTION FACTOR"/>
    <property type="match status" value="1"/>
</dbReference>
<evidence type="ECO:0000256" key="4">
    <source>
        <dbReference type="ARBA" id="ARBA00022902"/>
    </source>
</evidence>
<dbReference type="SMART" id="SM00225">
    <property type="entry name" value="BTB"/>
    <property type="match status" value="1"/>
</dbReference>
<dbReference type="GO" id="GO:0006357">
    <property type="term" value="P:regulation of transcription by RNA polymerase II"/>
    <property type="evidence" value="ECO:0007669"/>
    <property type="project" value="TreeGrafter"/>
</dbReference>
<dbReference type="CDD" id="cd18186">
    <property type="entry name" value="BTB_POZ_ZBTB_KLHL-like"/>
    <property type="match status" value="1"/>
</dbReference>
<dbReference type="AlphaFoldDB" id="A0AAW1LRQ5"/>
<evidence type="ECO:0000256" key="8">
    <source>
        <dbReference type="ARBA" id="ARBA00037382"/>
    </source>
</evidence>
<accession>A0AAW1LRQ5</accession>
<protein>
    <submittedName>
        <fullName evidence="10">BTB/POZ domain</fullName>
    </submittedName>
</protein>
<dbReference type="InterPro" id="IPR000210">
    <property type="entry name" value="BTB/POZ_dom"/>
</dbReference>
<dbReference type="GO" id="GO:0007464">
    <property type="term" value="P:R3/R4 cell fate commitment"/>
    <property type="evidence" value="ECO:0007669"/>
    <property type="project" value="UniProtKB-ARBA"/>
</dbReference>
<dbReference type="EMBL" id="JASPKY010000106">
    <property type="protein sequence ID" value="KAK9737012.1"/>
    <property type="molecule type" value="Genomic_DNA"/>
</dbReference>
<proteinExistence type="predicted"/>
<evidence type="ECO:0000256" key="7">
    <source>
        <dbReference type="ARBA" id="ARBA00023242"/>
    </source>
</evidence>
<evidence type="ECO:0000313" key="11">
    <source>
        <dbReference type="Proteomes" id="UP001458880"/>
    </source>
</evidence>
<evidence type="ECO:0000256" key="5">
    <source>
        <dbReference type="ARBA" id="ARBA00023015"/>
    </source>
</evidence>
<keyword evidence="7" id="KW-0539">Nucleus</keyword>
<dbReference type="Proteomes" id="UP001458880">
    <property type="component" value="Unassembled WGS sequence"/>
</dbReference>
<dbReference type="GO" id="GO:0045467">
    <property type="term" value="P:R7 cell development"/>
    <property type="evidence" value="ECO:0007669"/>
    <property type="project" value="UniProtKB-ARBA"/>
</dbReference>
<dbReference type="GO" id="GO:0005634">
    <property type="term" value="C:nucleus"/>
    <property type="evidence" value="ECO:0007669"/>
    <property type="project" value="UniProtKB-SubCell"/>
</dbReference>
<keyword evidence="3" id="KW-0221">Differentiation</keyword>
<evidence type="ECO:0000256" key="1">
    <source>
        <dbReference type="ARBA" id="ARBA00004123"/>
    </source>
</evidence>
<dbReference type="InterPro" id="IPR051095">
    <property type="entry name" value="Dros_DevTransReg"/>
</dbReference>
<reference evidence="10 11" key="1">
    <citation type="journal article" date="2024" name="BMC Genomics">
        <title>De novo assembly and annotation of Popillia japonica's genome with initial clues to its potential as an invasive pest.</title>
        <authorList>
            <person name="Cucini C."/>
            <person name="Boschi S."/>
            <person name="Funari R."/>
            <person name="Cardaioli E."/>
            <person name="Iannotti N."/>
            <person name="Marturano G."/>
            <person name="Paoli F."/>
            <person name="Bruttini M."/>
            <person name="Carapelli A."/>
            <person name="Frati F."/>
            <person name="Nardi F."/>
        </authorList>
    </citation>
    <scope>NUCLEOTIDE SEQUENCE [LARGE SCALE GENOMIC DNA]</scope>
    <source>
        <strain evidence="10">DMR45628</strain>
    </source>
</reference>
<keyword evidence="6" id="KW-0804">Transcription</keyword>